<dbReference type="EMBL" id="BMAT01002406">
    <property type="protein sequence ID" value="GFS06182.1"/>
    <property type="molecule type" value="Genomic_DNA"/>
</dbReference>
<keyword evidence="2" id="KW-1185">Reference proteome</keyword>
<protein>
    <submittedName>
        <fullName evidence="1">Uncharacterized protein</fullName>
    </submittedName>
</protein>
<organism evidence="1 2">
    <name type="scientific">Elysia marginata</name>
    <dbReference type="NCBI Taxonomy" id="1093978"/>
    <lineage>
        <taxon>Eukaryota</taxon>
        <taxon>Metazoa</taxon>
        <taxon>Spiralia</taxon>
        <taxon>Lophotrochozoa</taxon>
        <taxon>Mollusca</taxon>
        <taxon>Gastropoda</taxon>
        <taxon>Heterobranchia</taxon>
        <taxon>Euthyneura</taxon>
        <taxon>Panpulmonata</taxon>
        <taxon>Sacoglossa</taxon>
        <taxon>Placobranchoidea</taxon>
        <taxon>Plakobranchidae</taxon>
        <taxon>Elysia</taxon>
    </lineage>
</organism>
<sequence>MESLPRTGVCGVYLRVAYTLPGVKDTGDEDDGDAAESFRINYNLQCTRKDSACLTLFFMAFDKESYEFCMAMQNFFRCYNEFRCECDEPGLDNPSPELLETMEEKYTSFREFYEIFKENCSSYDSEPEPCPTA</sequence>
<dbReference type="AlphaFoldDB" id="A0AAV4I7D3"/>
<name>A0AAV4I7D3_9GAST</name>
<gene>
    <name evidence="1" type="ORF">ElyMa_001217500</name>
</gene>
<evidence type="ECO:0000313" key="2">
    <source>
        <dbReference type="Proteomes" id="UP000762676"/>
    </source>
</evidence>
<evidence type="ECO:0000313" key="1">
    <source>
        <dbReference type="EMBL" id="GFS06182.1"/>
    </source>
</evidence>
<proteinExistence type="predicted"/>
<comment type="caution">
    <text evidence="1">The sequence shown here is derived from an EMBL/GenBank/DDBJ whole genome shotgun (WGS) entry which is preliminary data.</text>
</comment>
<accession>A0AAV4I7D3</accession>
<dbReference type="Proteomes" id="UP000762676">
    <property type="component" value="Unassembled WGS sequence"/>
</dbReference>
<reference evidence="1 2" key="1">
    <citation type="journal article" date="2021" name="Elife">
        <title>Chloroplast acquisition without the gene transfer in kleptoplastic sea slugs, Plakobranchus ocellatus.</title>
        <authorList>
            <person name="Maeda T."/>
            <person name="Takahashi S."/>
            <person name="Yoshida T."/>
            <person name="Shimamura S."/>
            <person name="Takaki Y."/>
            <person name="Nagai Y."/>
            <person name="Toyoda A."/>
            <person name="Suzuki Y."/>
            <person name="Arimoto A."/>
            <person name="Ishii H."/>
            <person name="Satoh N."/>
            <person name="Nishiyama T."/>
            <person name="Hasebe M."/>
            <person name="Maruyama T."/>
            <person name="Minagawa J."/>
            <person name="Obokata J."/>
            <person name="Shigenobu S."/>
        </authorList>
    </citation>
    <scope>NUCLEOTIDE SEQUENCE [LARGE SCALE GENOMIC DNA]</scope>
</reference>